<dbReference type="InterPro" id="IPR014063">
    <property type="entry name" value="Arsenate-R_ArsH"/>
</dbReference>
<evidence type="ECO:0000256" key="5">
    <source>
        <dbReference type="ARBA" id="ARBA00022741"/>
    </source>
</evidence>
<proteinExistence type="inferred from homology"/>
<keyword evidence="13" id="KW-1185">Reference proteome</keyword>
<dbReference type="PANTHER" id="PTHR43590:SF1">
    <property type="entry name" value="ARSENIC RESISTANCE PROTEIN ARSH (AFU_ORTHOLOGUE AFUA_5G15030)"/>
    <property type="match status" value="1"/>
</dbReference>
<organism evidence="12 13">
    <name type="scientific">Pigmentiphaga humi</name>
    <dbReference type="NCBI Taxonomy" id="2478468"/>
    <lineage>
        <taxon>Bacteria</taxon>
        <taxon>Pseudomonadati</taxon>
        <taxon>Pseudomonadota</taxon>
        <taxon>Betaproteobacteria</taxon>
        <taxon>Burkholderiales</taxon>
        <taxon>Alcaligenaceae</taxon>
        <taxon>Pigmentiphaga</taxon>
    </lineage>
</organism>
<feature type="domain" description="NADPH-dependent FMN reductase-like" evidence="11">
    <location>
        <begin position="40"/>
        <end position="183"/>
    </location>
</feature>
<dbReference type="FunFam" id="3.40.50.360:FF:000027">
    <property type="entry name" value="Arsenical resistance protein ArsH"/>
    <property type="match status" value="1"/>
</dbReference>
<evidence type="ECO:0000313" key="13">
    <source>
        <dbReference type="Proteomes" id="UP000277294"/>
    </source>
</evidence>
<dbReference type="GO" id="GO:0016655">
    <property type="term" value="F:oxidoreductase activity, acting on NAD(P)H, quinone or similar compound as acceptor"/>
    <property type="evidence" value="ECO:0007669"/>
    <property type="project" value="TreeGrafter"/>
</dbReference>
<dbReference type="RefSeq" id="WP_023121655.1">
    <property type="nucleotide sequence ID" value="NZ_UWPJ01000022.1"/>
</dbReference>
<evidence type="ECO:0000313" key="12">
    <source>
        <dbReference type="EMBL" id="VCU70642.1"/>
    </source>
</evidence>
<evidence type="ECO:0000256" key="6">
    <source>
        <dbReference type="ARBA" id="ARBA00022857"/>
    </source>
</evidence>
<evidence type="ECO:0000256" key="1">
    <source>
        <dbReference type="ARBA" id="ARBA00001917"/>
    </source>
</evidence>
<dbReference type="GO" id="GO:0052873">
    <property type="term" value="F:FMN reductase (NADPH) activity"/>
    <property type="evidence" value="ECO:0007669"/>
    <property type="project" value="UniProtKB-ARBA"/>
</dbReference>
<dbReference type="SUPFAM" id="SSF52218">
    <property type="entry name" value="Flavoproteins"/>
    <property type="match status" value="1"/>
</dbReference>
<dbReference type="NCBIfam" id="TIGR02690">
    <property type="entry name" value="resist_ArsH"/>
    <property type="match status" value="1"/>
</dbReference>
<gene>
    <name evidence="12" type="primary">azr_4</name>
    <name evidence="12" type="ORF">PIGHUM_02718</name>
</gene>
<evidence type="ECO:0000256" key="3">
    <source>
        <dbReference type="ARBA" id="ARBA00022630"/>
    </source>
</evidence>
<protein>
    <recommendedName>
        <fullName evidence="9">NADPH-dependent FMN reductase ArsH</fullName>
    </recommendedName>
    <alternativeName>
        <fullName evidence="10">Arsenical resistance operon protein ArsH</fullName>
    </alternativeName>
</protein>
<dbReference type="PANTHER" id="PTHR43590">
    <property type="entry name" value="ARSENIC RESISTANCE PROTEIN ARSH (AFU_ORTHOLOGUE AFUA_5G15030)"/>
    <property type="match status" value="1"/>
</dbReference>
<keyword evidence="6" id="KW-0521">NADP</keyword>
<dbReference type="Pfam" id="PF03358">
    <property type="entry name" value="FMN_red"/>
    <property type="match status" value="1"/>
</dbReference>
<dbReference type="InterPro" id="IPR029039">
    <property type="entry name" value="Flavoprotein-like_sf"/>
</dbReference>
<evidence type="ECO:0000256" key="10">
    <source>
        <dbReference type="ARBA" id="ARBA00081288"/>
    </source>
</evidence>
<comment type="subunit">
    <text evidence="2">Homotetramer.</text>
</comment>
<keyword evidence="7 12" id="KW-0560">Oxidoreductase</keyword>
<dbReference type="Gene3D" id="3.40.50.360">
    <property type="match status" value="1"/>
</dbReference>
<comment type="similarity">
    <text evidence="8">Belongs to the ArsH family.</text>
</comment>
<sequence length="245" mass="27722">MQRGSVSDTRIGLPNLDATLFQQPDKERLLTPERATHAPRFLLLYGSLRDRSYSRLAAEEAARILRALGGETRFFNPSGLPLVDDAGDDHSKVKELRELAQWMEGMVWCSPERHGAMTGLMKTQIDWIPLSSGAVRPTQGKTLAVMQVSGGSQSFNAVNQMRVLGRWMRMLTIPNQSSVAKAYQEFDETGRMKPSAYYDRIVDVMEELMKFTLLTRDAAPYLVDRYSERKESAEALSKRMKQESI</sequence>
<comment type="cofactor">
    <cofactor evidence="1">
        <name>FMN</name>
        <dbReference type="ChEBI" id="CHEBI:58210"/>
    </cofactor>
</comment>
<dbReference type="EMBL" id="UWPJ01000022">
    <property type="protein sequence ID" value="VCU70642.1"/>
    <property type="molecule type" value="Genomic_DNA"/>
</dbReference>
<accession>A0A3P4B3L7</accession>
<dbReference type="GO" id="GO:0000166">
    <property type="term" value="F:nucleotide binding"/>
    <property type="evidence" value="ECO:0007669"/>
    <property type="project" value="UniProtKB-KW"/>
</dbReference>
<dbReference type="AlphaFoldDB" id="A0A3P4B3L7"/>
<keyword evidence="3" id="KW-0285">Flavoprotein</keyword>
<evidence type="ECO:0000256" key="8">
    <source>
        <dbReference type="ARBA" id="ARBA00060727"/>
    </source>
</evidence>
<keyword evidence="4" id="KW-0288">FMN</keyword>
<keyword evidence="5" id="KW-0547">Nucleotide-binding</keyword>
<name>A0A3P4B3L7_9BURK</name>
<evidence type="ECO:0000259" key="11">
    <source>
        <dbReference type="Pfam" id="PF03358"/>
    </source>
</evidence>
<evidence type="ECO:0000256" key="7">
    <source>
        <dbReference type="ARBA" id="ARBA00023002"/>
    </source>
</evidence>
<evidence type="ECO:0000256" key="9">
    <source>
        <dbReference type="ARBA" id="ARBA00073853"/>
    </source>
</evidence>
<reference evidence="12 13" key="1">
    <citation type="submission" date="2018-10" db="EMBL/GenBank/DDBJ databases">
        <authorList>
            <person name="Criscuolo A."/>
        </authorList>
    </citation>
    <scope>NUCLEOTIDE SEQUENCE [LARGE SCALE GENOMIC DNA]</scope>
    <source>
        <strain evidence="12">DnA1</strain>
    </source>
</reference>
<dbReference type="Proteomes" id="UP000277294">
    <property type="component" value="Unassembled WGS sequence"/>
</dbReference>
<evidence type="ECO:0000256" key="2">
    <source>
        <dbReference type="ARBA" id="ARBA00011881"/>
    </source>
</evidence>
<evidence type="ECO:0000256" key="4">
    <source>
        <dbReference type="ARBA" id="ARBA00022643"/>
    </source>
</evidence>
<dbReference type="InterPro" id="IPR005025">
    <property type="entry name" value="FMN_Rdtase-like_dom"/>
</dbReference>